<keyword evidence="3" id="KW-1185">Reference proteome</keyword>
<reference evidence="2" key="1">
    <citation type="journal article" date="2020" name="New Phytol.">
        <title>Comparative genomics reveals dynamic genome evolution in host specialist ectomycorrhizal fungi.</title>
        <authorList>
            <person name="Lofgren L.A."/>
            <person name="Nguyen N.H."/>
            <person name="Vilgalys R."/>
            <person name="Ruytinx J."/>
            <person name="Liao H.L."/>
            <person name="Branco S."/>
            <person name="Kuo A."/>
            <person name="LaButti K."/>
            <person name="Lipzen A."/>
            <person name="Andreopoulos W."/>
            <person name="Pangilinan J."/>
            <person name="Riley R."/>
            <person name="Hundley H."/>
            <person name="Na H."/>
            <person name="Barry K."/>
            <person name="Grigoriev I.V."/>
            <person name="Stajich J.E."/>
            <person name="Kennedy P.G."/>
        </authorList>
    </citation>
    <scope>NUCLEOTIDE SEQUENCE</scope>
    <source>
        <strain evidence="2">FC203</strain>
    </source>
</reference>
<name>A0AAD4ELH2_9AGAM</name>
<protein>
    <recommendedName>
        <fullName evidence="1">DUF6570 domain-containing protein</fullName>
    </recommendedName>
</protein>
<evidence type="ECO:0000313" key="2">
    <source>
        <dbReference type="EMBL" id="KAG1908282.1"/>
    </source>
</evidence>
<proteinExistence type="predicted"/>
<evidence type="ECO:0000259" key="1">
    <source>
        <dbReference type="Pfam" id="PF20209"/>
    </source>
</evidence>
<feature type="domain" description="DUF6570" evidence="1">
    <location>
        <begin position="51"/>
        <end position="138"/>
    </location>
</feature>
<comment type="caution">
    <text evidence="2">The sequence shown here is derived from an EMBL/GenBank/DDBJ whole genome shotgun (WGS) entry which is preliminary data.</text>
</comment>
<evidence type="ECO:0000313" key="3">
    <source>
        <dbReference type="Proteomes" id="UP001195769"/>
    </source>
</evidence>
<dbReference type="AlphaFoldDB" id="A0AAD4ELH2"/>
<dbReference type="Pfam" id="PF20209">
    <property type="entry name" value="DUF6570"/>
    <property type="match status" value="1"/>
</dbReference>
<dbReference type="Proteomes" id="UP001195769">
    <property type="component" value="Unassembled WGS sequence"/>
</dbReference>
<gene>
    <name evidence="2" type="ORF">F5891DRAFT_1179794</name>
</gene>
<organism evidence="2 3">
    <name type="scientific">Suillus fuscotomentosus</name>
    <dbReference type="NCBI Taxonomy" id="1912939"/>
    <lineage>
        <taxon>Eukaryota</taxon>
        <taxon>Fungi</taxon>
        <taxon>Dikarya</taxon>
        <taxon>Basidiomycota</taxon>
        <taxon>Agaricomycotina</taxon>
        <taxon>Agaricomycetes</taxon>
        <taxon>Agaricomycetidae</taxon>
        <taxon>Boletales</taxon>
        <taxon>Suillineae</taxon>
        <taxon>Suillaceae</taxon>
        <taxon>Suillus</taxon>
    </lineage>
</organism>
<dbReference type="EMBL" id="JABBWK010000001">
    <property type="protein sequence ID" value="KAG1908282.1"/>
    <property type="molecule type" value="Genomic_DNA"/>
</dbReference>
<dbReference type="GeneID" id="64660129"/>
<dbReference type="InterPro" id="IPR046700">
    <property type="entry name" value="DUF6570"/>
</dbReference>
<accession>A0AAD4ELH2</accession>
<dbReference type="RefSeq" id="XP_041233857.1">
    <property type="nucleotide sequence ID" value="XM_041365831.1"/>
</dbReference>
<sequence>MSLSLTRASLIVRNLLSSNPLGPTYISLIKDYLSLSHTIILPHFPFLFYTVHDALSGASSYDLMLISCARASHVTHFYTYKANPGGYRQSEESSQRYNQGNVAIRPQDSPQLHSLLPPMYDEIRDTVCVVFAGHNQVPT</sequence>